<comment type="caution">
    <text evidence="3">The sequence shown here is derived from an EMBL/GenBank/DDBJ whole genome shotgun (WGS) entry which is preliminary data.</text>
</comment>
<dbReference type="CDD" id="cd03801">
    <property type="entry name" value="GT4_PimA-like"/>
    <property type="match status" value="1"/>
</dbReference>
<dbReference type="InterPro" id="IPR028098">
    <property type="entry name" value="Glyco_trans_4-like_N"/>
</dbReference>
<feature type="domain" description="Glycosyl transferase family 1" evidence="1">
    <location>
        <begin position="203"/>
        <end position="356"/>
    </location>
</feature>
<accession>A0A1F7HL53</accession>
<evidence type="ECO:0000313" key="4">
    <source>
        <dbReference type="Proteomes" id="UP000178098"/>
    </source>
</evidence>
<evidence type="ECO:0000259" key="2">
    <source>
        <dbReference type="Pfam" id="PF13439"/>
    </source>
</evidence>
<evidence type="ECO:0000313" key="3">
    <source>
        <dbReference type="EMBL" id="OGK31939.1"/>
    </source>
</evidence>
<dbReference type="EMBL" id="MFZT01000004">
    <property type="protein sequence ID" value="OGK31939.1"/>
    <property type="molecule type" value="Genomic_DNA"/>
</dbReference>
<protein>
    <recommendedName>
        <fullName evidence="5">Glycosyl transferase family 1 domain-containing protein</fullName>
    </recommendedName>
</protein>
<dbReference type="AlphaFoldDB" id="A0A1F7HL53"/>
<proteinExistence type="predicted"/>
<feature type="domain" description="Glycosyltransferase subfamily 4-like N-terminal" evidence="2">
    <location>
        <begin position="21"/>
        <end position="138"/>
    </location>
</feature>
<dbReference type="Pfam" id="PF00534">
    <property type="entry name" value="Glycos_transf_1"/>
    <property type="match status" value="1"/>
</dbReference>
<sequence length="376" mass="43430">MPKLTAKNILILTEYYPPHWTGLAQSIFYAAHNLASRGHTVHVLTTHSDPHALKHEVGVVTVTRVPYQFQISRTHYSFSILKDFIRLLPTYNTVIINSPNSNIIFLALFAKIFRKKLIIYHQADILLPRHTGNRIKHRFIELLFDFFTIPSMVLADTVSSFTYDYAEFSRVMRYSLPKFAPYIPDIQLSAEPPQHSFKKQMDTIKKAHKLIGISGRFVEEKGFDLLFQALPDILKKIPSAHIVFAGQHVAYEPFYDRHRALFESQKKHVTFLGMLTGADLSYFYECLDVFVLSSRIECFALTQIEASQKRVPIVVTNVPGARMLVLETEFGEIATHDNLAEKIIAVLKNTQKYQKNYKKVRPFLEKFHNFPLQRIT</sequence>
<dbReference type="GO" id="GO:0016757">
    <property type="term" value="F:glycosyltransferase activity"/>
    <property type="evidence" value="ECO:0007669"/>
    <property type="project" value="InterPro"/>
</dbReference>
<name>A0A1F7HL53_9BACT</name>
<dbReference type="PANTHER" id="PTHR45947:SF3">
    <property type="entry name" value="SULFOQUINOVOSYL TRANSFERASE SQD2"/>
    <property type="match status" value="1"/>
</dbReference>
<gene>
    <name evidence="3" type="ORF">A3D08_01655</name>
</gene>
<evidence type="ECO:0008006" key="5">
    <source>
        <dbReference type="Google" id="ProtNLM"/>
    </source>
</evidence>
<dbReference type="InterPro" id="IPR001296">
    <property type="entry name" value="Glyco_trans_1"/>
</dbReference>
<dbReference type="Proteomes" id="UP000178098">
    <property type="component" value="Unassembled WGS sequence"/>
</dbReference>
<dbReference type="Pfam" id="PF13439">
    <property type="entry name" value="Glyco_transf_4"/>
    <property type="match status" value="1"/>
</dbReference>
<dbReference type="SUPFAM" id="SSF53756">
    <property type="entry name" value="UDP-Glycosyltransferase/glycogen phosphorylase"/>
    <property type="match status" value="1"/>
</dbReference>
<reference evidence="3 4" key="1">
    <citation type="journal article" date="2016" name="Nat. Commun.">
        <title>Thousands of microbial genomes shed light on interconnected biogeochemical processes in an aquifer system.</title>
        <authorList>
            <person name="Anantharaman K."/>
            <person name="Brown C.T."/>
            <person name="Hug L.A."/>
            <person name="Sharon I."/>
            <person name="Castelle C.J."/>
            <person name="Probst A.J."/>
            <person name="Thomas B.C."/>
            <person name="Singh A."/>
            <person name="Wilkins M.J."/>
            <person name="Karaoz U."/>
            <person name="Brodie E.L."/>
            <person name="Williams K.H."/>
            <person name="Hubbard S.S."/>
            <person name="Banfield J.F."/>
        </authorList>
    </citation>
    <scope>NUCLEOTIDE SEQUENCE [LARGE SCALE GENOMIC DNA]</scope>
</reference>
<organism evidence="3 4">
    <name type="scientific">Candidatus Roizmanbacteria bacterium RIFCSPHIGHO2_02_FULL_43_11</name>
    <dbReference type="NCBI Taxonomy" id="1802043"/>
    <lineage>
        <taxon>Bacteria</taxon>
        <taxon>Candidatus Roizmaniibacteriota</taxon>
    </lineage>
</organism>
<dbReference type="PANTHER" id="PTHR45947">
    <property type="entry name" value="SULFOQUINOVOSYL TRANSFERASE SQD2"/>
    <property type="match status" value="1"/>
</dbReference>
<dbReference type="Gene3D" id="3.40.50.2000">
    <property type="entry name" value="Glycogen Phosphorylase B"/>
    <property type="match status" value="2"/>
</dbReference>
<dbReference type="InterPro" id="IPR050194">
    <property type="entry name" value="Glycosyltransferase_grp1"/>
</dbReference>
<evidence type="ECO:0000259" key="1">
    <source>
        <dbReference type="Pfam" id="PF00534"/>
    </source>
</evidence>